<dbReference type="Pfam" id="PF12900">
    <property type="entry name" value="Pyridox_ox_2"/>
    <property type="match status" value="1"/>
</dbReference>
<dbReference type="GO" id="GO:0003677">
    <property type="term" value="F:DNA binding"/>
    <property type="evidence" value="ECO:0007669"/>
    <property type="project" value="InterPro"/>
</dbReference>
<feature type="region of interest" description="Disordered" evidence="1">
    <location>
        <begin position="1"/>
        <end position="20"/>
    </location>
</feature>
<dbReference type="SUPFAM" id="SSF50475">
    <property type="entry name" value="FMN-binding split barrel"/>
    <property type="match status" value="1"/>
</dbReference>
<name>A0A917RKX0_9ACTN</name>
<dbReference type="PROSITE" id="PS50943">
    <property type="entry name" value="HTH_CROC1"/>
    <property type="match status" value="1"/>
</dbReference>
<gene>
    <name evidence="3" type="ORF">GCM10007964_64410</name>
</gene>
<dbReference type="Proteomes" id="UP000645217">
    <property type="component" value="Unassembled WGS sequence"/>
</dbReference>
<sequence length="229" mass="24721">MTQRESRQQRAKSAPGDLGRRVAHLRERLGLTREQVAERAGMAPGFVGYLEERTATLDEGSLLRLAAALETTCEELLGGEVERPPGRGRPPAHPAMEPLDADECLRLISPGGIGRVAFAGPGGPTVLPVNYLLQGGVIVFRTQAGGPIDQDLRTGVRGVEIEIAFEVDRIDDARRGGWSVLIRGPAHHMAPEELPEVAGAAVHPWAGGPREIYVRVVPRQITGRRIEGF</sequence>
<dbReference type="SMART" id="SM00530">
    <property type="entry name" value="HTH_XRE"/>
    <property type="match status" value="1"/>
</dbReference>
<keyword evidence="4" id="KW-1185">Reference proteome</keyword>
<protein>
    <recommendedName>
        <fullName evidence="2">HTH cro/C1-type domain-containing protein</fullName>
    </recommendedName>
</protein>
<feature type="domain" description="HTH cro/C1-type" evidence="2">
    <location>
        <begin position="22"/>
        <end position="76"/>
    </location>
</feature>
<evidence type="ECO:0000313" key="3">
    <source>
        <dbReference type="EMBL" id="GGL13445.1"/>
    </source>
</evidence>
<dbReference type="EMBL" id="BMNT01000046">
    <property type="protein sequence ID" value="GGL13445.1"/>
    <property type="molecule type" value="Genomic_DNA"/>
</dbReference>
<dbReference type="InterPro" id="IPR012349">
    <property type="entry name" value="Split_barrel_FMN-bd"/>
</dbReference>
<dbReference type="InterPro" id="IPR001387">
    <property type="entry name" value="Cro/C1-type_HTH"/>
</dbReference>
<proteinExistence type="predicted"/>
<dbReference type="RefSeq" id="WP_189166841.1">
    <property type="nucleotide sequence ID" value="NZ_BMNT01000046.1"/>
</dbReference>
<dbReference type="InterPro" id="IPR024747">
    <property type="entry name" value="Pyridox_Oxase-rel"/>
</dbReference>
<evidence type="ECO:0000313" key="4">
    <source>
        <dbReference type="Proteomes" id="UP000645217"/>
    </source>
</evidence>
<dbReference type="CDD" id="cd00093">
    <property type="entry name" value="HTH_XRE"/>
    <property type="match status" value="1"/>
</dbReference>
<dbReference type="SUPFAM" id="SSF47413">
    <property type="entry name" value="lambda repressor-like DNA-binding domains"/>
    <property type="match status" value="1"/>
</dbReference>
<evidence type="ECO:0000259" key="2">
    <source>
        <dbReference type="PROSITE" id="PS50943"/>
    </source>
</evidence>
<accession>A0A917RKX0</accession>
<dbReference type="InterPro" id="IPR010982">
    <property type="entry name" value="Lambda_DNA-bd_dom_sf"/>
</dbReference>
<comment type="caution">
    <text evidence="3">The sequence shown here is derived from an EMBL/GenBank/DDBJ whole genome shotgun (WGS) entry which is preliminary data.</text>
</comment>
<dbReference type="Gene3D" id="1.10.260.40">
    <property type="entry name" value="lambda repressor-like DNA-binding domains"/>
    <property type="match status" value="1"/>
</dbReference>
<evidence type="ECO:0000256" key="1">
    <source>
        <dbReference type="SAM" id="MobiDB-lite"/>
    </source>
</evidence>
<reference evidence="3" key="1">
    <citation type="journal article" date="2014" name="Int. J. Syst. Evol. Microbiol.">
        <title>Complete genome sequence of Corynebacterium casei LMG S-19264T (=DSM 44701T), isolated from a smear-ripened cheese.</title>
        <authorList>
            <consortium name="US DOE Joint Genome Institute (JGI-PGF)"/>
            <person name="Walter F."/>
            <person name="Albersmeier A."/>
            <person name="Kalinowski J."/>
            <person name="Ruckert C."/>
        </authorList>
    </citation>
    <scope>NUCLEOTIDE SEQUENCE</scope>
    <source>
        <strain evidence="3">JCM 13064</strain>
    </source>
</reference>
<organism evidence="3 4">
    <name type="scientific">Sphaerisporangium melleum</name>
    <dbReference type="NCBI Taxonomy" id="321316"/>
    <lineage>
        <taxon>Bacteria</taxon>
        <taxon>Bacillati</taxon>
        <taxon>Actinomycetota</taxon>
        <taxon>Actinomycetes</taxon>
        <taxon>Streptosporangiales</taxon>
        <taxon>Streptosporangiaceae</taxon>
        <taxon>Sphaerisporangium</taxon>
    </lineage>
</organism>
<reference evidence="3" key="2">
    <citation type="submission" date="2020-09" db="EMBL/GenBank/DDBJ databases">
        <authorList>
            <person name="Sun Q."/>
            <person name="Ohkuma M."/>
        </authorList>
    </citation>
    <scope>NUCLEOTIDE SEQUENCE</scope>
    <source>
        <strain evidence="3">JCM 13064</strain>
    </source>
</reference>
<dbReference type="AlphaFoldDB" id="A0A917RKX0"/>
<dbReference type="Gene3D" id="2.30.110.10">
    <property type="entry name" value="Electron Transport, Fmn-binding Protein, Chain A"/>
    <property type="match status" value="1"/>
</dbReference>
<dbReference type="Pfam" id="PF13560">
    <property type="entry name" value="HTH_31"/>
    <property type="match status" value="1"/>
</dbReference>